<dbReference type="Pfam" id="PF04616">
    <property type="entry name" value="Glyco_hydro_43"/>
    <property type="match status" value="1"/>
</dbReference>
<dbReference type="Proteomes" id="UP000601099">
    <property type="component" value="Unassembled WGS sequence"/>
</dbReference>
<evidence type="ECO:0000259" key="6">
    <source>
        <dbReference type="Pfam" id="PF14200"/>
    </source>
</evidence>
<evidence type="ECO:0000256" key="3">
    <source>
        <dbReference type="ARBA" id="ARBA00022801"/>
    </source>
</evidence>
<proteinExistence type="inferred from homology"/>
<dbReference type="NCBIfam" id="TIGR04183">
    <property type="entry name" value="Por_Secre_tail"/>
    <property type="match status" value="1"/>
</dbReference>
<dbReference type="PANTHER" id="PTHR43301">
    <property type="entry name" value="ARABINAN ENDO-1,5-ALPHA-L-ARABINOSIDASE"/>
    <property type="match status" value="1"/>
</dbReference>
<dbReference type="Pfam" id="PF14200">
    <property type="entry name" value="RicinB_lectin_2"/>
    <property type="match status" value="1"/>
</dbReference>
<dbReference type="EMBL" id="JADWYK010000003">
    <property type="protein sequence ID" value="MBG8553420.1"/>
    <property type="molecule type" value="Genomic_DNA"/>
</dbReference>
<protein>
    <submittedName>
        <fullName evidence="7">Family 43 glycosylhydrolase</fullName>
    </submittedName>
</protein>
<organism evidence="7 8">
    <name type="scientific">Hymenobacter guriensis</name>
    <dbReference type="NCBI Taxonomy" id="2793065"/>
    <lineage>
        <taxon>Bacteria</taxon>
        <taxon>Pseudomonadati</taxon>
        <taxon>Bacteroidota</taxon>
        <taxon>Cytophagia</taxon>
        <taxon>Cytophagales</taxon>
        <taxon>Hymenobacteraceae</taxon>
        <taxon>Hymenobacter</taxon>
    </lineage>
</organism>
<keyword evidence="3 5" id="KW-0378">Hydrolase</keyword>
<evidence type="ECO:0000256" key="2">
    <source>
        <dbReference type="ARBA" id="ARBA00009865"/>
    </source>
</evidence>
<dbReference type="PROSITE" id="PS50231">
    <property type="entry name" value="RICIN_B_LECTIN"/>
    <property type="match status" value="1"/>
</dbReference>
<dbReference type="InterPro" id="IPR026444">
    <property type="entry name" value="Secre_tail"/>
</dbReference>
<dbReference type="CDD" id="cd08998">
    <property type="entry name" value="GH43_Arb43a-like"/>
    <property type="match status" value="1"/>
</dbReference>
<dbReference type="SUPFAM" id="SSF75005">
    <property type="entry name" value="Arabinanase/levansucrase/invertase"/>
    <property type="match status" value="1"/>
</dbReference>
<comment type="caution">
    <text evidence="7">The sequence shown here is derived from an EMBL/GenBank/DDBJ whole genome shotgun (WGS) entry which is preliminary data.</text>
</comment>
<dbReference type="PANTHER" id="PTHR43301:SF3">
    <property type="entry name" value="ARABINAN ENDO-1,5-ALPHA-L-ARABINOSIDASE A-RELATED"/>
    <property type="match status" value="1"/>
</dbReference>
<reference evidence="7 8" key="1">
    <citation type="submission" date="2020-11" db="EMBL/GenBank/DDBJ databases">
        <title>Hymenobacter sp.</title>
        <authorList>
            <person name="Kim M.K."/>
        </authorList>
    </citation>
    <scope>NUCLEOTIDE SEQUENCE [LARGE SCALE GENOMIC DNA]</scope>
    <source>
        <strain evidence="7 8">BT594</strain>
    </source>
</reference>
<accession>A0ABS0KZX9</accession>
<dbReference type="CDD" id="cd00161">
    <property type="entry name" value="beta-trefoil_Ricin-like"/>
    <property type="match status" value="1"/>
</dbReference>
<dbReference type="Gene3D" id="2.80.10.50">
    <property type="match status" value="2"/>
</dbReference>
<dbReference type="InterPro" id="IPR000772">
    <property type="entry name" value="Ricin_B_lectin"/>
</dbReference>
<dbReference type="Gene3D" id="2.115.10.20">
    <property type="entry name" value="Glycosyl hydrolase domain, family 43"/>
    <property type="match status" value="1"/>
</dbReference>
<keyword evidence="8" id="KW-1185">Reference proteome</keyword>
<keyword evidence="4 5" id="KW-0326">Glycosidase</keyword>
<evidence type="ECO:0000256" key="1">
    <source>
        <dbReference type="ARBA" id="ARBA00004834"/>
    </source>
</evidence>
<dbReference type="SUPFAM" id="SSF50370">
    <property type="entry name" value="Ricin B-like lectins"/>
    <property type="match status" value="1"/>
</dbReference>
<sequence>MLTRLFPKAAAPQLRPLRWLLVLLVLLGAARPAAYALQGATGVHDPSNIVKEGNKYWVFGTGDGIATMYSTDLVNWQVGSRTVFSKVAFPAWIKTKVPGFEGTFWAPDCIYMNGKYYLYYSCSTFGSSVSAIGLATNVTLDPASPNYKWEDQGEVISTNAGSNVNAIDPSLFKDSDGRVWFSYGSYWSGLRVLELDATTGKPLNGPATTQSSVVNGDPEAAFLTKHGNFYYMFFNRGACCRGVNSSYYIMVGRSTSPTGPFLDQNGVDLNKGGGTLVLNVDGRYVGPGHAGLFEENGATYFSHHYYDGEDNGAPKLGLAKLTWSPANWPVVTRDWLPAGRYTITSQSSDLVWDAWGCTGVSGQAVAQGTPAGLTCQQWDFTALGTGDYKITNALGGLAVTVAGCSPNNGALLQLGTYSFSTCKQFHVDRANDGSYVFASLNGNRVVSVPAASTTAGTQLSLADYAGTAAQRWAVAAPGTSTATKAGQKLTGVSIYPVPASRTGFTLELPELRAASAVTVEVFNLQGQAVVRQTLERPQVRQQVAATLVPGLYLVRVQQGVRQFTQSITVL</sequence>
<dbReference type="InterPro" id="IPR050727">
    <property type="entry name" value="GH43_arabinanases"/>
</dbReference>
<dbReference type="InterPro" id="IPR023296">
    <property type="entry name" value="Glyco_hydro_beta-prop_sf"/>
</dbReference>
<gene>
    <name evidence="7" type="ORF">I5L79_07675</name>
</gene>
<name>A0ABS0KZX9_9BACT</name>
<evidence type="ECO:0000313" key="8">
    <source>
        <dbReference type="Proteomes" id="UP000601099"/>
    </source>
</evidence>
<comment type="similarity">
    <text evidence="2 5">Belongs to the glycosyl hydrolase 43 family.</text>
</comment>
<dbReference type="InterPro" id="IPR006710">
    <property type="entry name" value="Glyco_hydro_43"/>
</dbReference>
<evidence type="ECO:0000313" key="7">
    <source>
        <dbReference type="EMBL" id="MBG8553420.1"/>
    </source>
</evidence>
<evidence type="ECO:0000256" key="4">
    <source>
        <dbReference type="ARBA" id="ARBA00023295"/>
    </source>
</evidence>
<dbReference type="InterPro" id="IPR035992">
    <property type="entry name" value="Ricin_B-like_lectins"/>
</dbReference>
<evidence type="ECO:0000256" key="5">
    <source>
        <dbReference type="RuleBase" id="RU361187"/>
    </source>
</evidence>
<comment type="pathway">
    <text evidence="1">Glycan metabolism; L-arabinan degradation.</text>
</comment>
<dbReference type="RefSeq" id="WP_196954433.1">
    <property type="nucleotide sequence ID" value="NZ_JADWYK010000003.1"/>
</dbReference>
<feature type="domain" description="Ricin B lectin" evidence="6">
    <location>
        <begin position="335"/>
        <end position="414"/>
    </location>
</feature>